<accession>A0A0H3A7N7</accession>
<sequence length="330" mass="35423">MKLSCVIVSHNMKNYIGRCIDSVRTALADIRSLVGEAEIIVVDRGSTDGTANAARTAYADVTIVDVPFDAGWATAANKGACAATGETLLFVSPEVELLSGGLPRLLEHLETNPACAIAGGAVVSTSGALLHGPARFPGLLGKLAALTGLGSRFPRTMLDWTRYGGRNLDLPLEVDSVSFDYAVVKAAAFCKLGRFDARFHTAFADTDLCRRASRTMLPRPTVAFVPQARARAQDNFVLRDEVQAFDLHGTAVVRGRVRCEMLYVWKNYCILTSLANTTLELVGQACRYAMGLLPVIGCDKTARHSAAVLKETAQAALDTQLGSQYPTTPW</sequence>
<dbReference type="SMR" id="A0A0H3A7N7"/>
<dbReference type="AlphaFoldDB" id="A0A0H3A7N7"/>
<name>A0A0H3A7N7_NITV4</name>
<dbReference type="RefSeq" id="WP_010939337.1">
    <property type="nucleotide sequence ID" value="NC_008751.1"/>
</dbReference>
<dbReference type="InterPro" id="IPR001173">
    <property type="entry name" value="Glyco_trans_2-like"/>
</dbReference>
<evidence type="ECO:0000313" key="3">
    <source>
        <dbReference type="Proteomes" id="UP000009173"/>
    </source>
</evidence>
<dbReference type="EMBL" id="CP000527">
    <property type="protein sequence ID" value="ABM28188.1"/>
    <property type="molecule type" value="Genomic_DNA"/>
</dbReference>
<dbReference type="GO" id="GO:0016740">
    <property type="term" value="F:transferase activity"/>
    <property type="evidence" value="ECO:0007669"/>
    <property type="project" value="UniProtKB-KW"/>
</dbReference>
<evidence type="ECO:0000259" key="1">
    <source>
        <dbReference type="Pfam" id="PF00535"/>
    </source>
</evidence>
<dbReference type="HOGENOM" id="CLU_838699_0_0_7"/>
<protein>
    <submittedName>
        <fullName evidence="2">Glycosyl transferase, family 2</fullName>
    </submittedName>
</protein>
<gene>
    <name evidence="2" type="ordered locus">Dvul_1168</name>
</gene>
<proteinExistence type="predicted"/>
<evidence type="ECO:0000313" key="2">
    <source>
        <dbReference type="EMBL" id="ABM28188.1"/>
    </source>
</evidence>
<dbReference type="PANTHER" id="PTHR43179">
    <property type="entry name" value="RHAMNOSYLTRANSFERASE WBBL"/>
    <property type="match status" value="1"/>
</dbReference>
<dbReference type="Pfam" id="PF00535">
    <property type="entry name" value="Glycos_transf_2"/>
    <property type="match status" value="1"/>
</dbReference>
<reference evidence="3" key="1">
    <citation type="journal article" date="2009" name="Environ. Microbiol.">
        <title>Contribution of mobile genetic elements to Desulfovibrio vulgaris genome plasticity.</title>
        <authorList>
            <person name="Walker C.B."/>
            <person name="Stolyar S."/>
            <person name="Chivian D."/>
            <person name="Pinel N."/>
            <person name="Gabster J.A."/>
            <person name="Dehal P.S."/>
            <person name="He Z."/>
            <person name="Yang Z.K."/>
            <person name="Yen H.C."/>
            <person name="Zhou J."/>
            <person name="Wall J.D."/>
            <person name="Hazen T.C."/>
            <person name="Arkin A.P."/>
            <person name="Stahl D.A."/>
        </authorList>
    </citation>
    <scope>NUCLEOTIDE SEQUENCE [LARGE SCALE GENOMIC DNA]</scope>
    <source>
        <strain evidence="3">DP4</strain>
    </source>
</reference>
<dbReference type="SUPFAM" id="SSF53448">
    <property type="entry name" value="Nucleotide-diphospho-sugar transferases"/>
    <property type="match status" value="1"/>
</dbReference>
<dbReference type="Gene3D" id="3.90.550.10">
    <property type="entry name" value="Spore Coat Polysaccharide Biosynthesis Protein SpsA, Chain A"/>
    <property type="match status" value="1"/>
</dbReference>
<organism evidence="2 3">
    <name type="scientific">Nitratidesulfovibrio vulgaris (strain DP4)</name>
    <name type="common">Desulfovibrio vulgaris</name>
    <dbReference type="NCBI Taxonomy" id="391774"/>
    <lineage>
        <taxon>Bacteria</taxon>
        <taxon>Pseudomonadati</taxon>
        <taxon>Thermodesulfobacteriota</taxon>
        <taxon>Desulfovibrionia</taxon>
        <taxon>Desulfovibrionales</taxon>
        <taxon>Desulfovibrionaceae</taxon>
        <taxon>Nitratidesulfovibrio</taxon>
    </lineage>
</organism>
<dbReference type="PANTHER" id="PTHR43179:SF7">
    <property type="entry name" value="RHAMNOSYLTRANSFERASE WBBL"/>
    <property type="match status" value="1"/>
</dbReference>
<dbReference type="KEGG" id="dvl:Dvul_1168"/>
<keyword evidence="2" id="KW-0808">Transferase</keyword>
<dbReference type="Proteomes" id="UP000009173">
    <property type="component" value="Chromosome"/>
</dbReference>
<feature type="domain" description="Glycosyltransferase 2-like" evidence="1">
    <location>
        <begin position="4"/>
        <end position="123"/>
    </location>
</feature>
<dbReference type="InterPro" id="IPR029044">
    <property type="entry name" value="Nucleotide-diphossugar_trans"/>
</dbReference>